<dbReference type="GO" id="GO:0051260">
    <property type="term" value="P:protein homooligomerization"/>
    <property type="evidence" value="ECO:0007669"/>
    <property type="project" value="InterPro"/>
</dbReference>
<feature type="domain" description="Potassium channel tetramerisation-type BTB" evidence="1">
    <location>
        <begin position="66"/>
        <end position="148"/>
    </location>
</feature>
<sequence>SHRLRCPLGKAFTLPSSESLEGLLLRLHRDVFAELPPIARLRTVDQAEIIDIAFILRGDRFAEEWISLNVGGVLMTTTRSSLTNNSPESVLARMFAQGQQNNAYLLDRTPAYFAPLLHYLRTGSLVLDCGVHPLGVLEEAKYLALRRLFQSWRAG</sequence>
<proteinExistence type="predicted"/>
<protein>
    <recommendedName>
        <fullName evidence="1">Potassium channel tetramerisation-type BTB domain-containing protein</fullName>
    </recommendedName>
</protein>
<dbReference type="GO" id="GO:0031463">
    <property type="term" value="C:Cul3-RING ubiquitin ligase complex"/>
    <property type="evidence" value="ECO:0007669"/>
    <property type="project" value="TreeGrafter"/>
</dbReference>
<dbReference type="GO" id="GO:0005737">
    <property type="term" value="C:cytoplasm"/>
    <property type="evidence" value="ECO:0007669"/>
    <property type="project" value="TreeGrafter"/>
</dbReference>
<dbReference type="GO" id="GO:0097602">
    <property type="term" value="F:cullin family protein binding"/>
    <property type="evidence" value="ECO:0007669"/>
    <property type="project" value="TreeGrafter"/>
</dbReference>
<organism evidence="2 3">
    <name type="scientific">Caligus rogercresseyi</name>
    <name type="common">Sea louse</name>
    <dbReference type="NCBI Taxonomy" id="217165"/>
    <lineage>
        <taxon>Eukaryota</taxon>
        <taxon>Metazoa</taxon>
        <taxon>Ecdysozoa</taxon>
        <taxon>Arthropoda</taxon>
        <taxon>Crustacea</taxon>
        <taxon>Multicrustacea</taxon>
        <taxon>Hexanauplia</taxon>
        <taxon>Copepoda</taxon>
        <taxon>Siphonostomatoida</taxon>
        <taxon>Caligidae</taxon>
        <taxon>Caligus</taxon>
    </lineage>
</organism>
<evidence type="ECO:0000313" key="3">
    <source>
        <dbReference type="Proteomes" id="UP000595437"/>
    </source>
</evidence>
<dbReference type="InterPro" id="IPR011333">
    <property type="entry name" value="SKP1/BTB/POZ_sf"/>
</dbReference>
<accession>A0A7T8HHF9</accession>
<dbReference type="PANTHER" id="PTHR14958">
    <property type="entry name" value="POTASSIUM CHANNEL TETRAMERISATION DOMAIN CONTAINING PROTEIN"/>
    <property type="match status" value="1"/>
</dbReference>
<gene>
    <name evidence="2" type="ORF">FKW44_010827</name>
</gene>
<feature type="non-terminal residue" evidence="2">
    <location>
        <position position="155"/>
    </location>
</feature>
<dbReference type="InterPro" id="IPR003131">
    <property type="entry name" value="T1-type_BTB"/>
</dbReference>
<feature type="non-terminal residue" evidence="2">
    <location>
        <position position="1"/>
    </location>
</feature>
<dbReference type="Pfam" id="PF02214">
    <property type="entry name" value="BTB_2"/>
    <property type="match status" value="1"/>
</dbReference>
<dbReference type="Proteomes" id="UP000595437">
    <property type="component" value="Chromosome 7"/>
</dbReference>
<dbReference type="Gene3D" id="3.30.710.10">
    <property type="entry name" value="Potassium Channel Kv1.1, Chain A"/>
    <property type="match status" value="1"/>
</dbReference>
<name>A0A7T8HHF9_CALRO</name>
<reference evidence="3" key="1">
    <citation type="submission" date="2021-01" db="EMBL/GenBank/DDBJ databases">
        <title>Caligus Genome Assembly.</title>
        <authorList>
            <person name="Gallardo-Escarate C."/>
        </authorList>
    </citation>
    <scope>NUCLEOTIDE SEQUENCE [LARGE SCALE GENOMIC DNA]</scope>
</reference>
<dbReference type="EMBL" id="CP045896">
    <property type="protein sequence ID" value="QQP49987.1"/>
    <property type="molecule type" value="Genomic_DNA"/>
</dbReference>
<dbReference type="AlphaFoldDB" id="A0A7T8HHF9"/>
<dbReference type="OrthoDB" id="9989223at2759"/>
<evidence type="ECO:0000259" key="1">
    <source>
        <dbReference type="Pfam" id="PF02214"/>
    </source>
</evidence>
<evidence type="ECO:0000313" key="2">
    <source>
        <dbReference type="EMBL" id="QQP49987.1"/>
    </source>
</evidence>
<keyword evidence="3" id="KW-1185">Reference proteome</keyword>
<dbReference type="GO" id="GO:0043161">
    <property type="term" value="P:proteasome-mediated ubiquitin-dependent protein catabolic process"/>
    <property type="evidence" value="ECO:0007669"/>
    <property type="project" value="TreeGrafter"/>
</dbReference>
<dbReference type="PANTHER" id="PTHR14958:SF29">
    <property type="entry name" value="INSOMNIAC, ISOFORM B"/>
    <property type="match status" value="1"/>
</dbReference>
<dbReference type="SUPFAM" id="SSF54695">
    <property type="entry name" value="POZ domain"/>
    <property type="match status" value="1"/>
</dbReference>